<dbReference type="EMBL" id="JAOB01000093">
    <property type="protein sequence ID" value="EUA07263.1"/>
    <property type="molecule type" value="Genomic_DNA"/>
</dbReference>
<gene>
    <name evidence="1" type="ORF">I553_0465</name>
</gene>
<dbReference type="AlphaFoldDB" id="X7YL76"/>
<reference evidence="1" key="1">
    <citation type="submission" date="2014-01" db="EMBL/GenBank/DDBJ databases">
        <authorList>
            <person name="Brown-Elliot B."/>
            <person name="Wallace R."/>
            <person name="Lenaerts A."/>
            <person name="Ordway D."/>
            <person name="DeGroote M.A."/>
            <person name="Parker T."/>
            <person name="Sizemore C."/>
            <person name="Tallon L.J."/>
            <person name="Sadzewicz L.K."/>
            <person name="Sengamalay N."/>
            <person name="Fraser C.M."/>
            <person name="Hine E."/>
            <person name="Shefchek K.A."/>
            <person name="Das S.P."/>
            <person name="Tettelin H."/>
        </authorList>
    </citation>
    <scope>NUCLEOTIDE SEQUENCE [LARGE SCALE GENOMIC DNA]</scope>
    <source>
        <strain evidence="1">4042</strain>
    </source>
</reference>
<dbReference type="PATRIC" id="fig|1299334.3.peg.10048"/>
<protein>
    <submittedName>
        <fullName evidence="1">Putative flavin reductase domain protein</fullName>
    </submittedName>
</protein>
<organism evidence="1">
    <name type="scientific">Mycobacterium xenopi 4042</name>
    <dbReference type="NCBI Taxonomy" id="1299334"/>
    <lineage>
        <taxon>Bacteria</taxon>
        <taxon>Bacillati</taxon>
        <taxon>Actinomycetota</taxon>
        <taxon>Actinomycetes</taxon>
        <taxon>Mycobacteriales</taxon>
        <taxon>Mycobacteriaceae</taxon>
        <taxon>Mycobacterium</taxon>
    </lineage>
</organism>
<comment type="caution">
    <text evidence="1">The sequence shown here is derived from an EMBL/GenBank/DDBJ whole genome shotgun (WGS) entry which is preliminary data.</text>
</comment>
<proteinExistence type="predicted"/>
<evidence type="ECO:0000313" key="1">
    <source>
        <dbReference type="EMBL" id="EUA07263.1"/>
    </source>
</evidence>
<accession>X7YL76</accession>
<name>X7YL76_MYCXE</name>
<sequence>MTGNRFLREYPYRDAYLLRDARLFRAELSMPLILLGGSPTGRRWTWPWPRGSTSSRWRGRCWPSPTWSTGSALRARRIRRASTATGACRRSTAAPAAS</sequence>